<dbReference type="PANTHER" id="PTHR34471:SF1">
    <property type="entry name" value="ARGININE REPRESSOR"/>
    <property type="match status" value="1"/>
</dbReference>
<dbReference type="EMBL" id="AYYO01000005">
    <property type="protein sequence ID" value="KRM56355.1"/>
    <property type="molecule type" value="Genomic_DNA"/>
</dbReference>
<dbReference type="Pfam" id="PF02863">
    <property type="entry name" value="Arg_repressor_C"/>
    <property type="match status" value="1"/>
</dbReference>
<dbReference type="STRING" id="1291052.FC18_GL000038"/>
<dbReference type="PANTHER" id="PTHR34471">
    <property type="entry name" value="ARGININE REPRESSOR"/>
    <property type="match status" value="1"/>
</dbReference>
<evidence type="ECO:0000256" key="5">
    <source>
        <dbReference type="ARBA" id="ARBA00023125"/>
    </source>
</evidence>
<dbReference type="AlphaFoldDB" id="A0A0R1ZZ04"/>
<keyword evidence="5 7" id="KW-0238">DNA-binding</keyword>
<dbReference type="PRINTS" id="PR01467">
    <property type="entry name" value="ARGREPRESSOR"/>
</dbReference>
<dbReference type="PATRIC" id="fig|1291052.5.peg.39"/>
<evidence type="ECO:0000256" key="7">
    <source>
        <dbReference type="HAMAP-Rule" id="MF_00173"/>
    </source>
</evidence>
<evidence type="ECO:0000256" key="6">
    <source>
        <dbReference type="ARBA" id="ARBA00023163"/>
    </source>
</evidence>
<dbReference type="GO" id="GO:0003700">
    <property type="term" value="F:DNA-binding transcription factor activity"/>
    <property type="evidence" value="ECO:0007669"/>
    <property type="project" value="UniProtKB-UniRule"/>
</dbReference>
<dbReference type="InterPro" id="IPR020899">
    <property type="entry name" value="Arg_repress_C"/>
</dbReference>
<dbReference type="Proteomes" id="UP000051679">
    <property type="component" value="Unassembled WGS sequence"/>
</dbReference>
<comment type="caution">
    <text evidence="10">The sequence shown here is derived from an EMBL/GenBank/DDBJ whole genome shotgun (WGS) entry which is preliminary data.</text>
</comment>
<feature type="domain" description="Arginine repressor C-terminal" evidence="9">
    <location>
        <begin position="82"/>
        <end position="144"/>
    </location>
</feature>
<dbReference type="InterPro" id="IPR001669">
    <property type="entry name" value="Arg_repress"/>
</dbReference>
<evidence type="ECO:0000313" key="11">
    <source>
        <dbReference type="Proteomes" id="UP000051679"/>
    </source>
</evidence>
<evidence type="ECO:0000256" key="4">
    <source>
        <dbReference type="ARBA" id="ARBA00023015"/>
    </source>
</evidence>
<evidence type="ECO:0000259" key="8">
    <source>
        <dbReference type="Pfam" id="PF01316"/>
    </source>
</evidence>
<keyword evidence="7" id="KW-0055">Arginine biosynthesis</keyword>
<evidence type="ECO:0000256" key="1">
    <source>
        <dbReference type="ARBA" id="ARBA00004496"/>
    </source>
</evidence>
<reference evidence="10 11" key="1">
    <citation type="journal article" date="2015" name="Genome Announc.">
        <title>Expanding the biotechnology potential of lactobacilli through comparative genomics of 213 strains and associated genera.</title>
        <authorList>
            <person name="Sun Z."/>
            <person name="Harris H.M."/>
            <person name="McCann A."/>
            <person name="Guo C."/>
            <person name="Argimon S."/>
            <person name="Zhang W."/>
            <person name="Yang X."/>
            <person name="Jeffery I.B."/>
            <person name="Cooney J.C."/>
            <person name="Kagawa T.F."/>
            <person name="Liu W."/>
            <person name="Song Y."/>
            <person name="Salvetti E."/>
            <person name="Wrobel A."/>
            <person name="Rasinkangas P."/>
            <person name="Parkhill J."/>
            <person name="Rea M.C."/>
            <person name="O'Sullivan O."/>
            <person name="Ritari J."/>
            <person name="Douillard F.P."/>
            <person name="Paul Ross R."/>
            <person name="Yang R."/>
            <person name="Briner A.E."/>
            <person name="Felis G.E."/>
            <person name="de Vos W.M."/>
            <person name="Barrangou R."/>
            <person name="Klaenhammer T.R."/>
            <person name="Caufield P.W."/>
            <person name="Cui Y."/>
            <person name="Zhang H."/>
            <person name="O'Toole P.W."/>
        </authorList>
    </citation>
    <scope>NUCLEOTIDE SEQUENCE [LARGE SCALE GENOMIC DNA]</scope>
    <source>
        <strain evidence="10 11">DSM 20505</strain>
    </source>
</reference>
<protein>
    <recommendedName>
        <fullName evidence="7">Arginine repressor</fullName>
    </recommendedName>
</protein>
<keyword evidence="7" id="KW-0678">Repressor</keyword>
<dbReference type="GO" id="GO:0005737">
    <property type="term" value="C:cytoplasm"/>
    <property type="evidence" value="ECO:0007669"/>
    <property type="project" value="UniProtKB-SubCell"/>
</dbReference>
<evidence type="ECO:0000256" key="3">
    <source>
        <dbReference type="ARBA" id="ARBA00022490"/>
    </source>
</evidence>
<dbReference type="UniPathway" id="UPA00068"/>
<dbReference type="InterPro" id="IPR036388">
    <property type="entry name" value="WH-like_DNA-bd_sf"/>
</dbReference>
<dbReference type="InterPro" id="IPR036251">
    <property type="entry name" value="Arg_repress_C_sf"/>
</dbReference>
<accession>A0A0R1ZZ04</accession>
<dbReference type="SUPFAM" id="SSF46785">
    <property type="entry name" value="Winged helix' DNA-binding domain"/>
    <property type="match status" value="1"/>
</dbReference>
<evidence type="ECO:0000259" key="9">
    <source>
        <dbReference type="Pfam" id="PF02863"/>
    </source>
</evidence>
<evidence type="ECO:0000313" key="10">
    <source>
        <dbReference type="EMBL" id="KRM56355.1"/>
    </source>
</evidence>
<feature type="domain" description="Arginine repressor DNA-binding" evidence="8">
    <location>
        <begin position="1"/>
        <end position="65"/>
    </location>
</feature>
<dbReference type="GO" id="GO:0051259">
    <property type="term" value="P:protein complex oligomerization"/>
    <property type="evidence" value="ECO:0007669"/>
    <property type="project" value="InterPro"/>
</dbReference>
<proteinExistence type="inferred from homology"/>
<organism evidence="10 11">
    <name type="scientific">Lacticaseibacillus sharpeae JCM 1186 = DSM 20505</name>
    <dbReference type="NCBI Taxonomy" id="1291052"/>
    <lineage>
        <taxon>Bacteria</taxon>
        <taxon>Bacillati</taxon>
        <taxon>Bacillota</taxon>
        <taxon>Bacilli</taxon>
        <taxon>Lactobacillales</taxon>
        <taxon>Lactobacillaceae</taxon>
        <taxon>Lacticaseibacillus</taxon>
    </lineage>
</organism>
<dbReference type="HAMAP" id="MF_00173">
    <property type="entry name" value="Arg_repressor"/>
    <property type="match status" value="1"/>
</dbReference>
<sequence length="149" mass="16307">MAKQTRQEAIRSILTSNVVETQDQLVKLLLDAGMAVTQATVSRDIKDMALVKVPIDAGRYRYSMPIARTETAGKGDRMIVSALQNVEVQDKFVNMELTPGSGPAVASLIASHHDDRIFATVPTDSSLLMIARSEAAARELYAEMRMVLD</sequence>
<keyword evidence="11" id="KW-1185">Reference proteome</keyword>
<keyword evidence="7" id="KW-0028">Amino-acid biosynthesis</keyword>
<dbReference type="SUPFAM" id="SSF55252">
    <property type="entry name" value="C-terminal domain of arginine repressor"/>
    <property type="match status" value="1"/>
</dbReference>
<evidence type="ECO:0000256" key="2">
    <source>
        <dbReference type="ARBA" id="ARBA00008316"/>
    </source>
</evidence>
<comment type="pathway">
    <text evidence="7">Amino-acid biosynthesis; L-arginine biosynthesis [regulation].</text>
</comment>
<dbReference type="RefSeq" id="WP_054677506.1">
    <property type="nucleotide sequence ID" value="NZ_AYYO01000005.1"/>
</dbReference>
<dbReference type="OrthoDB" id="9807089at2"/>
<dbReference type="InterPro" id="IPR020900">
    <property type="entry name" value="Arg_repress_DNA-bd"/>
</dbReference>
<dbReference type="GO" id="GO:1900079">
    <property type="term" value="P:regulation of arginine biosynthetic process"/>
    <property type="evidence" value="ECO:0007669"/>
    <property type="project" value="UniProtKB-UniRule"/>
</dbReference>
<comment type="function">
    <text evidence="7">Regulates arginine biosynthesis genes.</text>
</comment>
<keyword evidence="6 7" id="KW-0804">Transcription</keyword>
<dbReference type="GO" id="GO:0006526">
    <property type="term" value="P:L-arginine biosynthetic process"/>
    <property type="evidence" value="ECO:0007669"/>
    <property type="project" value="UniProtKB-UniPathway"/>
</dbReference>
<comment type="similarity">
    <text evidence="2 7">Belongs to the ArgR family.</text>
</comment>
<name>A0A0R1ZZ04_9LACO</name>
<dbReference type="Gene3D" id="3.30.1360.40">
    <property type="match status" value="1"/>
</dbReference>
<dbReference type="GO" id="GO:0003677">
    <property type="term" value="F:DNA binding"/>
    <property type="evidence" value="ECO:0007669"/>
    <property type="project" value="UniProtKB-KW"/>
</dbReference>
<gene>
    <name evidence="7" type="primary">argR</name>
    <name evidence="10" type="ORF">FC18_GL000038</name>
</gene>
<comment type="subcellular location">
    <subcellularLocation>
        <location evidence="1 7">Cytoplasm</location>
    </subcellularLocation>
</comment>
<dbReference type="Pfam" id="PF01316">
    <property type="entry name" value="Arg_repressor"/>
    <property type="match status" value="1"/>
</dbReference>
<dbReference type="Gene3D" id="1.10.10.10">
    <property type="entry name" value="Winged helix-like DNA-binding domain superfamily/Winged helix DNA-binding domain"/>
    <property type="match status" value="1"/>
</dbReference>
<keyword evidence="3 7" id="KW-0963">Cytoplasm</keyword>
<keyword evidence="4 7" id="KW-0805">Transcription regulation</keyword>
<dbReference type="InterPro" id="IPR036390">
    <property type="entry name" value="WH_DNA-bd_sf"/>
</dbReference>
<dbReference type="GO" id="GO:0034618">
    <property type="term" value="F:arginine binding"/>
    <property type="evidence" value="ECO:0007669"/>
    <property type="project" value="InterPro"/>
</dbReference>